<dbReference type="HAMAP" id="MF_01962">
    <property type="entry name" value="Adenine_deaminase"/>
    <property type="match status" value="1"/>
</dbReference>
<evidence type="ECO:0000256" key="3">
    <source>
        <dbReference type="ARBA" id="ARBA00022833"/>
    </source>
</evidence>
<evidence type="ECO:0000256" key="2">
    <source>
        <dbReference type="ARBA" id="ARBA00022801"/>
    </source>
</evidence>
<proteinExistence type="inferred from homology"/>
<dbReference type="InterPro" id="IPR032466">
    <property type="entry name" value="Metal_Hydrolase"/>
</dbReference>
<evidence type="ECO:0000313" key="7">
    <source>
        <dbReference type="EMBL" id="CAH0992003.1"/>
    </source>
</evidence>
<dbReference type="Pfam" id="PF00962">
    <property type="entry name" value="A_deaminase"/>
    <property type="match status" value="1"/>
</dbReference>
<keyword evidence="2 5" id="KW-0378">Hydrolase</keyword>
<reference evidence="7" key="1">
    <citation type="submission" date="2021-12" db="EMBL/GenBank/DDBJ databases">
        <authorList>
            <person name="Rodrigo-Torres L."/>
            <person name="Arahal R. D."/>
            <person name="Lucena T."/>
        </authorList>
    </citation>
    <scope>NUCLEOTIDE SEQUENCE</scope>
    <source>
        <strain evidence="7">CECT 8267</strain>
    </source>
</reference>
<dbReference type="CDD" id="cd01320">
    <property type="entry name" value="ADA"/>
    <property type="match status" value="1"/>
</dbReference>
<comment type="similarity">
    <text evidence="5">Belongs to the metallo-dependent hydrolases superfamily. Adenosine and AMP deaminases family. Adenine deaminase type 2 subfamily.</text>
</comment>
<feature type="site" description="Important for catalytic activity" evidence="5">
    <location>
        <position position="218"/>
    </location>
</feature>
<gene>
    <name evidence="7" type="ORF">SIN8267_02118</name>
</gene>
<sequence>MHSFINNLPKAELHIHIEGSLEPELMFQLAQRNQIELPFNSVEEIRSAYNFSNLQTFLDIYYQGANVLQHEQDFYDMTMAYLLRCKEESVIHSELFFDPQTHTDRGIEIGTVISGIDRALQDAKTQWGMSSGLILCFLRHLSADAAMDTLEQALPYKDKLIGVGLDSSELGHPPEKFTAVFERALAEGLLTVAHAGEEGPADYIWQALDLLKVSRIDHGVRCIEDETLVQRLIDEQIPLTVCPQSNLKLCVVDAMSQHNILQLMDRGVLVTTNSDDPAYFGGYLNKNYTALVDSLDMTSEQAVQLARNSFAASFVSDDIKADFNRRMDDYLTAHKL</sequence>
<dbReference type="InterPro" id="IPR028892">
    <property type="entry name" value="ADE"/>
</dbReference>
<evidence type="ECO:0000313" key="8">
    <source>
        <dbReference type="Proteomes" id="UP000838100"/>
    </source>
</evidence>
<dbReference type="RefSeq" id="WP_237444701.1">
    <property type="nucleotide sequence ID" value="NZ_CAKLPX010000002.1"/>
</dbReference>
<comment type="function">
    <text evidence="5">Catalyzes the hydrolytic deamination of adenine to hypoxanthine. Plays an important role in the purine salvage pathway and in nitrogen catabolism.</text>
</comment>
<dbReference type="PANTHER" id="PTHR43114:SF6">
    <property type="entry name" value="ADENINE DEAMINASE"/>
    <property type="match status" value="1"/>
</dbReference>
<comment type="catalytic activity">
    <reaction evidence="5">
        <text>adenine + H2O + H(+) = hypoxanthine + NH4(+)</text>
        <dbReference type="Rhea" id="RHEA:23688"/>
        <dbReference type="ChEBI" id="CHEBI:15377"/>
        <dbReference type="ChEBI" id="CHEBI:15378"/>
        <dbReference type="ChEBI" id="CHEBI:16708"/>
        <dbReference type="ChEBI" id="CHEBI:17368"/>
        <dbReference type="ChEBI" id="CHEBI:28938"/>
        <dbReference type="EC" id="3.5.4.2"/>
    </reaction>
</comment>
<keyword evidence="3 5" id="KW-0862">Zinc</keyword>
<organism evidence="7 8">
    <name type="scientific">Sinobacterium norvegicum</name>
    <dbReference type="NCBI Taxonomy" id="1641715"/>
    <lineage>
        <taxon>Bacteria</taxon>
        <taxon>Pseudomonadati</taxon>
        <taxon>Pseudomonadota</taxon>
        <taxon>Gammaproteobacteria</taxon>
        <taxon>Cellvibrionales</taxon>
        <taxon>Spongiibacteraceae</taxon>
        <taxon>Sinobacterium</taxon>
    </lineage>
</organism>
<keyword evidence="4 5" id="KW-0546">Nucleotide metabolism</keyword>
<feature type="binding site" evidence="5">
    <location>
        <position position="14"/>
    </location>
    <ligand>
        <name>Zn(2+)</name>
        <dbReference type="ChEBI" id="CHEBI:29105"/>
        <note>catalytic</note>
    </ligand>
</feature>
<feature type="binding site" evidence="5">
    <location>
        <position position="276"/>
    </location>
    <ligand>
        <name>substrate</name>
    </ligand>
</feature>
<comment type="cofactor">
    <cofactor evidence="5">
        <name>Zn(2+)</name>
        <dbReference type="ChEBI" id="CHEBI:29105"/>
    </cofactor>
    <text evidence="5">Binds 1 zinc ion per subunit.</text>
</comment>
<dbReference type="InterPro" id="IPR001365">
    <property type="entry name" value="A_deaminase_dom"/>
</dbReference>
<dbReference type="Proteomes" id="UP000838100">
    <property type="component" value="Unassembled WGS sequence"/>
</dbReference>
<comment type="caution">
    <text evidence="7">The sequence shown here is derived from an EMBL/GenBank/DDBJ whole genome shotgun (WGS) entry which is preliminary data.</text>
</comment>
<dbReference type="EMBL" id="CAKLPX010000002">
    <property type="protein sequence ID" value="CAH0992003.1"/>
    <property type="molecule type" value="Genomic_DNA"/>
</dbReference>
<dbReference type="NCBIfam" id="TIGR01430">
    <property type="entry name" value="aden_deam"/>
    <property type="match status" value="1"/>
</dbReference>
<dbReference type="PANTHER" id="PTHR43114">
    <property type="entry name" value="ADENINE DEAMINASE"/>
    <property type="match status" value="1"/>
</dbReference>
<dbReference type="EC" id="3.5.4.2" evidence="5"/>
<evidence type="ECO:0000256" key="5">
    <source>
        <dbReference type="HAMAP-Rule" id="MF_01962"/>
    </source>
</evidence>
<feature type="domain" description="Adenosine deaminase" evidence="6">
    <location>
        <begin position="9"/>
        <end position="329"/>
    </location>
</feature>
<feature type="binding site" evidence="5">
    <location>
        <position position="16"/>
    </location>
    <ligand>
        <name>Zn(2+)</name>
        <dbReference type="ChEBI" id="CHEBI:29105"/>
        <note>catalytic</note>
    </ligand>
</feature>
<accession>A0ABN8EK05</accession>
<dbReference type="InterPro" id="IPR006330">
    <property type="entry name" value="Ado/ade_deaminase"/>
</dbReference>
<dbReference type="GO" id="GO:0000034">
    <property type="term" value="F:adenine deaminase activity"/>
    <property type="evidence" value="ECO:0007669"/>
    <property type="project" value="UniProtKB-EC"/>
</dbReference>
<name>A0ABN8EK05_9GAMM</name>
<feature type="active site" description="Proton donor" evidence="5">
    <location>
        <position position="197"/>
    </location>
</feature>
<dbReference type="NCBIfam" id="NF006850">
    <property type="entry name" value="PRK09358.1-6"/>
    <property type="match status" value="1"/>
</dbReference>
<dbReference type="SUPFAM" id="SSF51556">
    <property type="entry name" value="Metallo-dependent hydrolases"/>
    <property type="match status" value="1"/>
</dbReference>
<evidence type="ECO:0000256" key="1">
    <source>
        <dbReference type="ARBA" id="ARBA00022723"/>
    </source>
</evidence>
<dbReference type="Gene3D" id="3.20.20.140">
    <property type="entry name" value="Metal-dependent hydrolases"/>
    <property type="match status" value="1"/>
</dbReference>
<protein>
    <recommendedName>
        <fullName evidence="5">Adenine deaminase</fullName>
        <shortName evidence="5">ADE</shortName>
        <ecNumber evidence="5">3.5.4.2</ecNumber>
    </recommendedName>
    <alternativeName>
        <fullName evidence="5">Adenine aminohydrolase</fullName>
        <shortName evidence="5">AAH</shortName>
    </alternativeName>
</protein>
<evidence type="ECO:0000256" key="4">
    <source>
        <dbReference type="ARBA" id="ARBA00023080"/>
    </source>
</evidence>
<keyword evidence="8" id="KW-1185">Reference proteome</keyword>
<feature type="binding site" evidence="5">
    <location>
        <position position="275"/>
    </location>
    <ligand>
        <name>Zn(2+)</name>
        <dbReference type="ChEBI" id="CHEBI:29105"/>
        <note>catalytic</note>
    </ligand>
</feature>
<keyword evidence="1 5" id="KW-0479">Metal-binding</keyword>
<evidence type="ECO:0000259" key="6">
    <source>
        <dbReference type="Pfam" id="PF00962"/>
    </source>
</evidence>
<feature type="binding site" evidence="5">
    <location>
        <position position="194"/>
    </location>
    <ligand>
        <name>Zn(2+)</name>
        <dbReference type="ChEBI" id="CHEBI:29105"/>
        <note>catalytic</note>
    </ligand>
</feature>